<proteinExistence type="predicted"/>
<reference evidence="1 2" key="1">
    <citation type="submission" date="2021-03" db="EMBL/GenBank/DDBJ databases">
        <title>Genomic Encyclopedia of Type Strains, Phase III (KMG-III): the genomes of soil and plant-associated and newly described type strains.</title>
        <authorList>
            <person name="Whitman W."/>
        </authorList>
    </citation>
    <scope>NUCLEOTIDE SEQUENCE [LARGE SCALE GENOMIC DNA]</scope>
    <source>
        <strain evidence="1 2">IMMIB AFH-6</strain>
    </source>
</reference>
<gene>
    <name evidence="1" type="ORF">J2851_006708</name>
</gene>
<dbReference type="Proteomes" id="UP000781958">
    <property type="component" value="Unassembled WGS sequence"/>
</dbReference>
<sequence>MTATISLEEWLVDRGLTPQEADLWADFIADALDLIDDGHALLREASEWNSFLGGCVKPVPTEPEITSGLGDRMRRLRNEAPIDSNRDRIQVSYESPTPGDERHGIRKSKADFRFEKKFEAGFAAEFVVEAKPLRAAADIAGRYMAADGIGCFLDRSPPYSREFAAGMLGYAYTQPSTWIPALATSLSSGASATRSGHIQVARGRSALVSDHPRTALELEPVTVLHSVLDFA</sequence>
<dbReference type="EMBL" id="JAGINP010000036">
    <property type="protein sequence ID" value="MBP2296890.1"/>
    <property type="molecule type" value="Genomic_DNA"/>
</dbReference>
<accession>A0ABS4SZS4</accession>
<protein>
    <submittedName>
        <fullName evidence="1">Uncharacterized protein</fullName>
    </submittedName>
</protein>
<evidence type="ECO:0000313" key="1">
    <source>
        <dbReference type="EMBL" id="MBP2296890.1"/>
    </source>
</evidence>
<dbReference type="RefSeq" id="WP_209772640.1">
    <property type="nucleotide sequence ID" value="NZ_JAGINP010000036.1"/>
</dbReference>
<comment type="caution">
    <text evidence="1">The sequence shown here is derived from an EMBL/GenBank/DDBJ whole genome shotgun (WGS) entry which is preliminary data.</text>
</comment>
<organism evidence="1 2">
    <name type="scientific">Azospirillum rugosum</name>
    <dbReference type="NCBI Taxonomy" id="416170"/>
    <lineage>
        <taxon>Bacteria</taxon>
        <taxon>Pseudomonadati</taxon>
        <taxon>Pseudomonadota</taxon>
        <taxon>Alphaproteobacteria</taxon>
        <taxon>Rhodospirillales</taxon>
        <taxon>Azospirillaceae</taxon>
        <taxon>Azospirillum</taxon>
    </lineage>
</organism>
<name>A0ABS4SZS4_9PROT</name>
<keyword evidence="2" id="KW-1185">Reference proteome</keyword>
<evidence type="ECO:0000313" key="2">
    <source>
        <dbReference type="Proteomes" id="UP000781958"/>
    </source>
</evidence>